<name>A0A0D2FWT0_9EURO</name>
<dbReference type="VEuPathDB" id="FungiDB:Z518_04713"/>
<proteinExistence type="predicted"/>
<feature type="compositionally biased region" description="Basic and acidic residues" evidence="1">
    <location>
        <begin position="501"/>
        <end position="518"/>
    </location>
</feature>
<sequence>MELEIQSSFGEPSFSHHGSVSGSWSAKIHIWPPTIAELTVNLERSHLIRESQQLNDGELLDNRHKNVEDCLAVYGHVLSEIESKLRAHFKHVGHALEAPAKTSHGDIDVLVAEPTNKSGPVTGAFLAQVLGADKWKRTGGSSTFNLALRWPKEMEEMGGITVAEEGASPSTGADTGEEAKETQKLLNLATTTDPSPSPAPSISSQKYIQVDIHHCPKQTYFTWHLFFQAHGDLRNILGGIIRRHGLTCTSKGLCLRIAEVESHNKEQSRVLMTNSPTTVLSYLGLDTARYWEKFASWDEMMKYAASCRFHDPGHWRERHAEKKATELKANDRQRGAKRPVFAYWIDEYWPAHQDDEPGKSAHLARDEVVEDAKMYFDPDFAERFDDRKTRCVRQINVGQLWADIRKGLPLEGVEIGWVMKGMKRGVASRYEDMPDSEDVPGLREVKAAYAEGRFEDVLVWARENWRGVLEKQKKLDQEKSHAHLTKIKRKKEKENAQTGCDEGRRHEIDPRRTDWRRS</sequence>
<dbReference type="GeneID" id="25292784"/>
<feature type="compositionally biased region" description="Basic residues" evidence="1">
    <location>
        <begin position="482"/>
        <end position="491"/>
    </location>
</feature>
<dbReference type="EMBL" id="KN847477">
    <property type="protein sequence ID" value="KIX06737.1"/>
    <property type="molecule type" value="Genomic_DNA"/>
</dbReference>
<dbReference type="HOGENOM" id="CLU_032494_1_0_1"/>
<organism evidence="2 3">
    <name type="scientific">Rhinocladiella mackenziei CBS 650.93</name>
    <dbReference type="NCBI Taxonomy" id="1442369"/>
    <lineage>
        <taxon>Eukaryota</taxon>
        <taxon>Fungi</taxon>
        <taxon>Dikarya</taxon>
        <taxon>Ascomycota</taxon>
        <taxon>Pezizomycotina</taxon>
        <taxon>Eurotiomycetes</taxon>
        <taxon>Chaetothyriomycetidae</taxon>
        <taxon>Chaetothyriales</taxon>
        <taxon>Herpotrichiellaceae</taxon>
        <taxon>Rhinocladiella</taxon>
    </lineage>
</organism>
<keyword evidence="3" id="KW-1185">Reference proteome</keyword>
<dbReference type="STRING" id="1442369.A0A0D2FWT0"/>
<evidence type="ECO:0000313" key="2">
    <source>
        <dbReference type="EMBL" id="KIX06737.1"/>
    </source>
</evidence>
<dbReference type="Proteomes" id="UP000053617">
    <property type="component" value="Unassembled WGS sequence"/>
</dbReference>
<reference evidence="2 3" key="1">
    <citation type="submission" date="2015-01" db="EMBL/GenBank/DDBJ databases">
        <title>The Genome Sequence of Rhinocladiella mackenzie CBS 650.93.</title>
        <authorList>
            <consortium name="The Broad Institute Genomics Platform"/>
            <person name="Cuomo C."/>
            <person name="de Hoog S."/>
            <person name="Gorbushina A."/>
            <person name="Stielow B."/>
            <person name="Teixiera M."/>
            <person name="Abouelleil A."/>
            <person name="Chapman S.B."/>
            <person name="Priest M."/>
            <person name="Young S.K."/>
            <person name="Wortman J."/>
            <person name="Nusbaum C."/>
            <person name="Birren B."/>
        </authorList>
    </citation>
    <scope>NUCLEOTIDE SEQUENCE [LARGE SCALE GENOMIC DNA]</scope>
    <source>
        <strain evidence="2 3">CBS 650.93</strain>
    </source>
</reference>
<evidence type="ECO:0000313" key="3">
    <source>
        <dbReference type="Proteomes" id="UP000053617"/>
    </source>
</evidence>
<dbReference type="AlphaFoldDB" id="A0A0D2FWT0"/>
<dbReference type="RefSeq" id="XP_013273873.1">
    <property type="nucleotide sequence ID" value="XM_013418419.1"/>
</dbReference>
<dbReference type="OrthoDB" id="4708870at2759"/>
<accession>A0A0D2FWT0</accession>
<evidence type="ECO:0000256" key="1">
    <source>
        <dbReference type="SAM" id="MobiDB-lite"/>
    </source>
</evidence>
<protein>
    <submittedName>
        <fullName evidence="2">Uncharacterized protein</fullName>
    </submittedName>
</protein>
<gene>
    <name evidence="2" type="ORF">Z518_04713</name>
</gene>
<feature type="region of interest" description="Disordered" evidence="1">
    <location>
        <begin position="476"/>
        <end position="518"/>
    </location>
</feature>